<organism evidence="2 3">
    <name type="scientific">Phoenix dactylifera</name>
    <name type="common">Date palm</name>
    <dbReference type="NCBI Taxonomy" id="42345"/>
    <lineage>
        <taxon>Eukaryota</taxon>
        <taxon>Viridiplantae</taxon>
        <taxon>Streptophyta</taxon>
        <taxon>Embryophyta</taxon>
        <taxon>Tracheophyta</taxon>
        <taxon>Spermatophyta</taxon>
        <taxon>Magnoliopsida</taxon>
        <taxon>Liliopsida</taxon>
        <taxon>Arecaceae</taxon>
        <taxon>Coryphoideae</taxon>
        <taxon>Phoeniceae</taxon>
        <taxon>Phoenix</taxon>
    </lineage>
</organism>
<keyword evidence="2" id="KW-1185">Reference proteome</keyword>
<accession>A0A8B8ZA08</accession>
<dbReference type="Gene3D" id="3.90.1320.10">
    <property type="entry name" value="Outer-capsid protein sigma 3, large lobe"/>
    <property type="match status" value="1"/>
</dbReference>
<sequence>MEAGRRKGKRRGSMICSVSFPSITPLVLLLLVFIGNGTFSVSALKYTSTRRITSLGLARIQRHLEKINKPAVRSIESPDGDIIDCVHWHKQPALDHPLLKNHKIQRAAPQRPAFRGGRRPENYSAGGAARGAWQTWHHVGHCPKGTVPIRRSSVDDVLRAKSLYHYGKKQQPKVDAPDVDGGKGHEHAIAYTRNTEGIYGAKATINVWDPSVQTSGEFSLSQIWILSGSFNGSDLNSIEAGWQVSPEIYGDSSPRLFIYWTSDGYQATGCYNLLCSGFVQINNKIAIGAAISPVSSYEGSQYDITILIWKDPRLGDWWMSFGDSVLVGYWPAELFTHLSDHATLVEWGGEVVNTRPNGEHTFTQMGSGHFAEDGFGKASYFRNLEIVVDSGNRLSSARSIATGAQNASCYDIMGFSNADWGIHFYYGGPGNNPRCR</sequence>
<name>A0A8B8ZA08_PHODC</name>
<evidence type="ECO:0000313" key="3">
    <source>
        <dbReference type="RefSeq" id="XP_038970901.1"/>
    </source>
</evidence>
<dbReference type="GeneID" id="103711905"/>
<reference evidence="2" key="1">
    <citation type="journal article" date="2019" name="Nat. Commun.">
        <title>Genome-wide association mapping of date palm fruit traits.</title>
        <authorList>
            <person name="Hazzouri K.M."/>
            <person name="Gros-Balthazard M."/>
            <person name="Flowers J.M."/>
            <person name="Copetti D."/>
            <person name="Lemansour A."/>
            <person name="Lebrun M."/>
            <person name="Masmoudi K."/>
            <person name="Ferrand S."/>
            <person name="Dhar M.I."/>
            <person name="Fresquez Z.A."/>
            <person name="Rosas U."/>
            <person name="Zhang J."/>
            <person name="Talag J."/>
            <person name="Lee S."/>
            <person name="Kudrna D."/>
            <person name="Powell R.F."/>
            <person name="Leitch I.J."/>
            <person name="Krueger R.R."/>
            <person name="Wing R.A."/>
            <person name="Amiri K.M.A."/>
            <person name="Purugganan M.D."/>
        </authorList>
    </citation>
    <scope>NUCLEOTIDE SEQUENCE [LARGE SCALE GENOMIC DNA]</scope>
    <source>
        <strain evidence="2">cv. Khalas</strain>
    </source>
</reference>
<dbReference type="Proteomes" id="UP000228380">
    <property type="component" value="Chromosome 17"/>
</dbReference>
<dbReference type="OrthoDB" id="1858978at2759"/>
<proteinExistence type="predicted"/>
<dbReference type="PANTHER" id="PTHR31589:SF110">
    <property type="entry name" value="PROTEIN, PUTATIVE (DUF239)-RELATED"/>
    <property type="match status" value="1"/>
</dbReference>
<evidence type="ECO:0000259" key="1">
    <source>
        <dbReference type="PROSITE" id="PS52045"/>
    </source>
</evidence>
<dbReference type="PROSITE" id="PS52045">
    <property type="entry name" value="NEPROSIN_PEP_CD"/>
    <property type="match status" value="1"/>
</dbReference>
<protein>
    <submittedName>
        <fullName evidence="3">Uncharacterized protein LOC103711905</fullName>
    </submittedName>
</protein>
<evidence type="ECO:0000313" key="2">
    <source>
        <dbReference type="Proteomes" id="UP000228380"/>
    </source>
</evidence>
<dbReference type="PANTHER" id="PTHR31589">
    <property type="entry name" value="PROTEIN, PUTATIVE (DUF239)-RELATED-RELATED"/>
    <property type="match status" value="1"/>
</dbReference>
<dbReference type="InterPro" id="IPR025521">
    <property type="entry name" value="Neprosin_propep"/>
</dbReference>
<dbReference type="InterPro" id="IPR053168">
    <property type="entry name" value="Glutamic_endopeptidase"/>
</dbReference>
<reference evidence="3" key="2">
    <citation type="submission" date="2025-08" db="UniProtKB">
        <authorList>
            <consortium name="RefSeq"/>
        </authorList>
    </citation>
    <scope>IDENTIFICATION</scope>
    <source>
        <tissue evidence="3">Young leaves</tissue>
    </source>
</reference>
<dbReference type="Pfam" id="PF03080">
    <property type="entry name" value="Neprosin"/>
    <property type="match status" value="1"/>
</dbReference>
<dbReference type="RefSeq" id="XP_038970901.1">
    <property type="nucleotide sequence ID" value="XM_039114973.1"/>
</dbReference>
<gene>
    <name evidence="3" type="primary">LOC103711905</name>
</gene>
<dbReference type="InterPro" id="IPR004314">
    <property type="entry name" value="Neprosin"/>
</dbReference>
<dbReference type="FunFam" id="3.90.1320.10:FF:000001">
    <property type="entry name" value="Putative carboxyl-terminal proteinase"/>
    <property type="match status" value="1"/>
</dbReference>
<feature type="domain" description="Neprosin PEP catalytic" evidence="1">
    <location>
        <begin position="179"/>
        <end position="436"/>
    </location>
</feature>
<dbReference type="Pfam" id="PF14365">
    <property type="entry name" value="Neprosin_AP"/>
    <property type="match status" value="1"/>
</dbReference>
<dbReference type="AlphaFoldDB" id="A0A8B8ZA08"/>
<dbReference type="KEGG" id="pda:103711905"/>